<name>A0A388TGM3_9BACT</name>
<reference evidence="1 2" key="1">
    <citation type="journal article" date="2019" name="ISME J.">
        <title>Genome analyses of uncultured TG2/ZB3 bacteria in 'Margulisbacteria' specifically attached to ectosymbiotic spirochetes of protists in the termite gut.</title>
        <authorList>
            <person name="Utami Y.D."/>
            <person name="Kuwahara H."/>
            <person name="Igai K."/>
            <person name="Murakami T."/>
            <person name="Sugaya K."/>
            <person name="Morikawa T."/>
            <person name="Nagura Y."/>
            <person name="Yuki M."/>
            <person name="Deevong P."/>
            <person name="Inoue T."/>
            <person name="Kihara K."/>
            <person name="Lo N."/>
            <person name="Yamada A."/>
            <person name="Ohkuma M."/>
            <person name="Hongoh Y."/>
        </authorList>
    </citation>
    <scope>NUCLEOTIDE SEQUENCE [LARGE SCALE GENOMIC DNA]</scope>
    <source>
        <strain evidence="1">NkOx7-02</strain>
    </source>
</reference>
<keyword evidence="2" id="KW-1185">Reference proteome</keyword>
<organism evidence="1 2">
    <name type="scientific">Candidatus Termititenax persephonae</name>
    <dbReference type="NCBI Taxonomy" id="2218525"/>
    <lineage>
        <taxon>Bacteria</taxon>
        <taxon>Bacillati</taxon>
        <taxon>Candidatus Margulisiibacteriota</taxon>
        <taxon>Candidatus Termititenacia</taxon>
        <taxon>Candidatus Termititenacales</taxon>
        <taxon>Candidatus Termititenacaceae</taxon>
        <taxon>Candidatus Termititenax</taxon>
    </lineage>
</organism>
<dbReference type="Proteomes" id="UP000275925">
    <property type="component" value="Unassembled WGS sequence"/>
</dbReference>
<dbReference type="AlphaFoldDB" id="A0A388TGM3"/>
<accession>A0A388TGM3</accession>
<gene>
    <name evidence="1" type="ORF">NO2_0637</name>
</gene>
<dbReference type="EMBL" id="BGZO01000013">
    <property type="protein sequence ID" value="GBR76020.1"/>
    <property type="molecule type" value="Genomic_DNA"/>
</dbReference>
<sequence>MPKRKTKKPCRSKARDEILLRHITTGKIGCGVHQNKIKYSRQRNKLETKNIAAEEQNASA</sequence>
<protein>
    <submittedName>
        <fullName evidence="1">Uncharacterized protein</fullName>
    </submittedName>
</protein>
<evidence type="ECO:0000313" key="1">
    <source>
        <dbReference type="EMBL" id="GBR76020.1"/>
    </source>
</evidence>
<comment type="caution">
    <text evidence="1">The sequence shown here is derived from an EMBL/GenBank/DDBJ whole genome shotgun (WGS) entry which is preliminary data.</text>
</comment>
<evidence type="ECO:0000313" key="2">
    <source>
        <dbReference type="Proteomes" id="UP000275925"/>
    </source>
</evidence>
<proteinExistence type="predicted"/>